<dbReference type="OrthoDB" id="3637487at2759"/>
<dbReference type="EMBL" id="KB706696">
    <property type="protein sequence ID" value="EMR66228.1"/>
    <property type="molecule type" value="Genomic_DNA"/>
</dbReference>
<organism evidence="2 3">
    <name type="scientific">Eutypa lata (strain UCR-EL1)</name>
    <name type="common">Grapevine dieback disease fungus</name>
    <name type="synonym">Eutypa armeniacae</name>
    <dbReference type="NCBI Taxonomy" id="1287681"/>
    <lineage>
        <taxon>Eukaryota</taxon>
        <taxon>Fungi</taxon>
        <taxon>Dikarya</taxon>
        <taxon>Ascomycota</taxon>
        <taxon>Pezizomycotina</taxon>
        <taxon>Sordariomycetes</taxon>
        <taxon>Xylariomycetidae</taxon>
        <taxon>Xylariales</taxon>
        <taxon>Diatrypaceae</taxon>
        <taxon>Eutypa</taxon>
    </lineage>
</organism>
<evidence type="ECO:0000256" key="1">
    <source>
        <dbReference type="SAM" id="MobiDB-lite"/>
    </source>
</evidence>
<accession>M7SP55</accession>
<evidence type="ECO:0000313" key="2">
    <source>
        <dbReference type="EMBL" id="EMR66228.1"/>
    </source>
</evidence>
<evidence type="ECO:0008006" key="4">
    <source>
        <dbReference type="Google" id="ProtNLM"/>
    </source>
</evidence>
<dbReference type="Proteomes" id="UP000012174">
    <property type="component" value="Unassembled WGS sequence"/>
</dbReference>
<name>M7SP55_EUTLA</name>
<dbReference type="HOGENOM" id="CLU_1133585_0_0_1"/>
<feature type="region of interest" description="Disordered" evidence="1">
    <location>
        <begin position="208"/>
        <end position="232"/>
    </location>
</feature>
<protein>
    <recommendedName>
        <fullName evidence="4">F-box domain-containing protein</fullName>
    </recommendedName>
</protein>
<dbReference type="AlphaFoldDB" id="M7SP55"/>
<dbReference type="STRING" id="1287681.M7SP55"/>
<keyword evidence="3" id="KW-1185">Reference proteome</keyword>
<dbReference type="KEGG" id="ela:UCREL1_6796"/>
<evidence type="ECO:0000313" key="3">
    <source>
        <dbReference type="Proteomes" id="UP000012174"/>
    </source>
</evidence>
<sequence>MLLLQLPPEILLCILDELGHEFFSKDLSRLTISRLWYDLAWKVFSRDLPFTAWPLIKFTKNETAFLGSSEVLVGMLKRCQSLRCLKIKVGPDCPELDIERPAYLMVKPLAGLLAIQNLTSVGLQYKNLSGSITACRYSKDCQSTARKSFLDLKEAIEGQATTLAHQLENPRMVRVISHEVPSLKVFAFNALTGRRAELENNIEWDADGEEVVEEVEESDDENDRDLFDDDSLPEPWIDLAAESNF</sequence>
<dbReference type="OMA" id="SITACRY"/>
<gene>
    <name evidence="2" type="ORF">UCREL1_6796</name>
</gene>
<reference evidence="3" key="1">
    <citation type="journal article" date="2013" name="Genome Announc.">
        <title>Draft genome sequence of the grapevine dieback fungus Eutypa lata UCR-EL1.</title>
        <authorList>
            <person name="Blanco-Ulate B."/>
            <person name="Rolshausen P.E."/>
            <person name="Cantu D."/>
        </authorList>
    </citation>
    <scope>NUCLEOTIDE SEQUENCE [LARGE SCALE GENOMIC DNA]</scope>
    <source>
        <strain evidence="3">UCR-EL1</strain>
    </source>
</reference>
<proteinExistence type="predicted"/>
<dbReference type="eggNOG" id="ENOG502RN4E">
    <property type="taxonomic scope" value="Eukaryota"/>
</dbReference>